<evidence type="ECO:0008006" key="4">
    <source>
        <dbReference type="Google" id="ProtNLM"/>
    </source>
</evidence>
<reference evidence="2 3" key="1">
    <citation type="journal article" date="2003" name="Int. J. Syst. Evol. Microbiol.">
        <title>Virgibacillus carmonensis sp. nov., Virgibacillus necropolis sp. nov. and Virgibacillus picturae sp. nov., three novel species isolated from deteriorated mural paintings, transfer of the species of the genus salibacillus to Virgibacillus, as Virgibacillus marismortui comb. nov. and Virgibacillus salexigens comb. nov., and emended description of the genus Virgibacillus.</title>
        <authorList>
            <person name="Heyrman J."/>
            <person name="Logan N.A."/>
            <person name="Busse H.J."/>
            <person name="Balcaen A."/>
            <person name="Lebbe L."/>
            <person name="Rodriguez-Diaz M."/>
            <person name="Swings J."/>
            <person name="De Vos P."/>
        </authorList>
    </citation>
    <scope>NUCLEOTIDE SEQUENCE [LARGE SCALE GENOMIC DNA]</scope>
    <source>
        <strain evidence="2 3">LMG 19488</strain>
    </source>
</reference>
<dbReference type="Proteomes" id="UP000204391">
    <property type="component" value="Chromosome"/>
</dbReference>
<dbReference type="EMBL" id="CP022437">
    <property type="protein sequence ID" value="ASN03955.1"/>
    <property type="molecule type" value="Genomic_DNA"/>
</dbReference>
<dbReference type="Pfam" id="PF16935">
    <property type="entry name" value="Hol_Tox"/>
    <property type="match status" value="1"/>
</dbReference>
<keyword evidence="3" id="KW-1185">Reference proteome</keyword>
<keyword evidence="1" id="KW-0472">Membrane</keyword>
<feature type="transmembrane region" description="Helical" evidence="1">
    <location>
        <begin position="6"/>
        <end position="28"/>
    </location>
</feature>
<name>A0A221M8L0_9BACI</name>
<sequence>MSLYETFMVLIGFGSLLIALLALVITLINRINRK</sequence>
<dbReference type="KEGG" id="vne:CFK40_02535"/>
<evidence type="ECO:0000313" key="2">
    <source>
        <dbReference type="EMBL" id="ASN03955.1"/>
    </source>
</evidence>
<evidence type="ECO:0000313" key="3">
    <source>
        <dbReference type="Proteomes" id="UP000204391"/>
    </source>
</evidence>
<keyword evidence="1" id="KW-1133">Transmembrane helix</keyword>
<evidence type="ECO:0000256" key="1">
    <source>
        <dbReference type="SAM" id="Phobius"/>
    </source>
</evidence>
<dbReference type="AlphaFoldDB" id="A0A221M8L0"/>
<accession>A0A221M8L0</accession>
<keyword evidence="1" id="KW-0812">Transmembrane</keyword>
<proteinExistence type="predicted"/>
<protein>
    <recommendedName>
        <fullName evidence="4">Holin-like toxin</fullName>
    </recommendedName>
</protein>
<gene>
    <name evidence="2" type="ORF">CFK40_02535</name>
</gene>
<dbReference type="InterPro" id="IPR031616">
    <property type="entry name" value="BsrE-like"/>
</dbReference>
<organism evidence="2 3">
    <name type="scientific">Virgibacillus necropolis</name>
    <dbReference type="NCBI Taxonomy" id="163877"/>
    <lineage>
        <taxon>Bacteria</taxon>
        <taxon>Bacillati</taxon>
        <taxon>Bacillota</taxon>
        <taxon>Bacilli</taxon>
        <taxon>Bacillales</taxon>
        <taxon>Bacillaceae</taxon>
        <taxon>Virgibacillus</taxon>
    </lineage>
</organism>